<dbReference type="PANTHER" id="PTHR12901">
    <property type="entry name" value="SPERM PROTEIN HOMOLOG"/>
    <property type="match status" value="1"/>
</dbReference>
<accession>A0A6P3X8G0</accession>
<keyword evidence="5" id="KW-1185">Reference proteome</keyword>
<evidence type="ECO:0000259" key="4">
    <source>
        <dbReference type="Pfam" id="PF03364"/>
    </source>
</evidence>
<comment type="subunit">
    <text evidence="2">Interacts with coenzyme Q.</text>
</comment>
<dbReference type="KEGG" id="dqu:106744178"/>
<dbReference type="CDD" id="cd07813">
    <property type="entry name" value="COQ10p_like"/>
    <property type="match status" value="1"/>
</dbReference>
<organism evidence="5 6">
    <name type="scientific">Dinoponera quadriceps</name>
    <name type="common">South American ant</name>
    <dbReference type="NCBI Taxonomy" id="609295"/>
    <lineage>
        <taxon>Eukaryota</taxon>
        <taxon>Metazoa</taxon>
        <taxon>Ecdysozoa</taxon>
        <taxon>Arthropoda</taxon>
        <taxon>Hexapoda</taxon>
        <taxon>Insecta</taxon>
        <taxon>Pterygota</taxon>
        <taxon>Neoptera</taxon>
        <taxon>Endopterygota</taxon>
        <taxon>Hymenoptera</taxon>
        <taxon>Apocrita</taxon>
        <taxon>Aculeata</taxon>
        <taxon>Formicoidea</taxon>
        <taxon>Formicidae</taxon>
        <taxon>Ponerinae</taxon>
        <taxon>Ponerini</taxon>
        <taxon>Dinoponera</taxon>
    </lineage>
</organism>
<comment type="similarity">
    <text evidence="1">Belongs to the COQ10 family.</text>
</comment>
<evidence type="ECO:0000313" key="5">
    <source>
        <dbReference type="Proteomes" id="UP000515204"/>
    </source>
</evidence>
<dbReference type="GO" id="GO:0045333">
    <property type="term" value="P:cellular respiration"/>
    <property type="evidence" value="ECO:0007669"/>
    <property type="project" value="InterPro"/>
</dbReference>
<reference evidence="6" key="1">
    <citation type="submission" date="2025-08" db="UniProtKB">
        <authorList>
            <consortium name="RefSeq"/>
        </authorList>
    </citation>
    <scope>IDENTIFICATION</scope>
</reference>
<dbReference type="Gene3D" id="3.30.530.20">
    <property type="match status" value="1"/>
</dbReference>
<dbReference type="InterPro" id="IPR005031">
    <property type="entry name" value="COQ10_START"/>
</dbReference>
<name>A0A6P3X8G0_DINQU</name>
<dbReference type="InterPro" id="IPR044996">
    <property type="entry name" value="COQ10-like"/>
</dbReference>
<dbReference type="Proteomes" id="UP000515204">
    <property type="component" value="Unplaced"/>
</dbReference>
<feature type="domain" description="Coenzyme Q-binding protein COQ10 START" evidence="4">
    <location>
        <begin position="45"/>
        <end position="173"/>
    </location>
</feature>
<evidence type="ECO:0000256" key="1">
    <source>
        <dbReference type="ARBA" id="ARBA00006885"/>
    </source>
</evidence>
<dbReference type="RefSeq" id="XP_014474159.1">
    <property type="nucleotide sequence ID" value="XM_014618673.1"/>
</dbReference>
<dbReference type="Pfam" id="PF03364">
    <property type="entry name" value="Polyketide_cyc"/>
    <property type="match status" value="1"/>
</dbReference>
<dbReference type="GeneID" id="106744178"/>
<dbReference type="GO" id="GO:0048039">
    <property type="term" value="F:ubiquinone binding"/>
    <property type="evidence" value="ECO:0007669"/>
    <property type="project" value="InterPro"/>
</dbReference>
<dbReference type="OrthoDB" id="292693at2759"/>
<sequence>MRRHLLFLEHLTSSWRCDIFKPSLKRMYKTQASDRTKEYEGRKLVGFSAKKMFYVVSDVENYREFLPFCKKSDITLKTKDSLKANLVIGFPPINESYTSKVTMVYPRLVKAECKDGRLFDHLDTLWIFRSGLKNNPETCVIDFSLSFEFKSIIYSHLSNFFFNEIVRQMENAFLEEAKRRYGQPCLKAVQLQR</sequence>
<evidence type="ECO:0000313" key="6">
    <source>
        <dbReference type="RefSeq" id="XP_014474159.1"/>
    </source>
</evidence>
<dbReference type="SUPFAM" id="SSF55961">
    <property type="entry name" value="Bet v1-like"/>
    <property type="match status" value="1"/>
</dbReference>
<protein>
    <submittedName>
        <fullName evidence="6">Coenzyme Q-binding protein COQ10, mitochondrial</fullName>
    </submittedName>
</protein>
<comment type="function">
    <text evidence="3">Required for the function of coenzyme Q in the respiratory chain. May serve as a chaperone or may be involved in the transport of Q6 from its site of synthesis to the catalytic sites of the respiratory complexes.</text>
</comment>
<dbReference type="InterPro" id="IPR023393">
    <property type="entry name" value="START-like_dom_sf"/>
</dbReference>
<dbReference type="PANTHER" id="PTHR12901:SF10">
    <property type="entry name" value="COENZYME Q-BINDING PROTEIN COQ10, MITOCHONDRIAL"/>
    <property type="match status" value="1"/>
</dbReference>
<evidence type="ECO:0000256" key="2">
    <source>
        <dbReference type="ARBA" id="ARBA00011814"/>
    </source>
</evidence>
<dbReference type="AlphaFoldDB" id="A0A6P3X8G0"/>
<dbReference type="GO" id="GO:0005739">
    <property type="term" value="C:mitochondrion"/>
    <property type="evidence" value="ECO:0007669"/>
    <property type="project" value="TreeGrafter"/>
</dbReference>
<proteinExistence type="inferred from homology"/>
<evidence type="ECO:0000256" key="3">
    <source>
        <dbReference type="ARBA" id="ARBA00024947"/>
    </source>
</evidence>
<gene>
    <name evidence="6" type="primary">LOC106744178</name>
</gene>